<dbReference type="Proteomes" id="UP000229055">
    <property type="component" value="Chromosome"/>
</dbReference>
<gene>
    <name evidence="1" type="ORF">BJP43_05040</name>
</gene>
<protein>
    <submittedName>
        <fullName evidence="1">Uncharacterized protein</fullName>
    </submittedName>
</protein>
<name>A0A2D3TD92_9ENTR</name>
<evidence type="ECO:0000313" key="2">
    <source>
        <dbReference type="Proteomes" id="UP000229055"/>
    </source>
</evidence>
<evidence type="ECO:0000313" key="1">
    <source>
        <dbReference type="EMBL" id="ATW33745.1"/>
    </source>
</evidence>
<reference evidence="2" key="2">
    <citation type="submission" date="2017-11" db="EMBL/GenBank/DDBJ databases">
        <title>PacBio sequencing of new strain of the secondary endosymbiont Candidatus Hamiltonella defensa.</title>
        <authorList>
            <person name="Strand M.R."/>
            <person name="Oliver K."/>
        </authorList>
    </citation>
    <scope>NUCLEOTIDE SEQUENCE [LARGE SCALE GENOMIC DNA]</scope>
    <source>
        <strain evidence="2">ZA17</strain>
    </source>
</reference>
<reference evidence="2" key="1">
    <citation type="submission" date="2016-10" db="EMBL/GenBank/DDBJ databases">
        <authorList>
            <person name="Chevignon G."/>
        </authorList>
    </citation>
    <scope>NUCLEOTIDE SEQUENCE [LARGE SCALE GENOMIC DNA]</scope>
    <source>
        <strain evidence="2">ZA17</strain>
    </source>
</reference>
<sequence length="80" mass="9553">MLLLKNNTFRNLINVEDDNLCLVKKRKSYVKLSKFSKNAQIELKIFLNTFLCYRCFLIFLIFVIEERLKIEFDLLLSCIG</sequence>
<organism evidence="1 2">
    <name type="scientific">Candidatus Williamhamiltonella defendens</name>
    <dbReference type="NCBI Taxonomy" id="138072"/>
    <lineage>
        <taxon>Bacteria</taxon>
        <taxon>Pseudomonadati</taxon>
        <taxon>Pseudomonadota</taxon>
        <taxon>Gammaproteobacteria</taxon>
        <taxon>Enterobacterales</taxon>
        <taxon>Enterobacteriaceae</taxon>
        <taxon>aphid secondary symbionts</taxon>
        <taxon>Candidatus Williamhamiltonella</taxon>
    </lineage>
</organism>
<dbReference type="AlphaFoldDB" id="A0A2D3TD92"/>
<proteinExistence type="predicted"/>
<accession>A0A2D3TD92</accession>
<dbReference type="EMBL" id="CP017613">
    <property type="protein sequence ID" value="ATW33745.1"/>
    <property type="molecule type" value="Genomic_DNA"/>
</dbReference>